<dbReference type="Gene3D" id="3.40.10.10">
    <property type="entry name" value="DNA Methylphosphotriester Repair Domain"/>
    <property type="match status" value="1"/>
</dbReference>
<dbReference type="GO" id="GO:0006281">
    <property type="term" value="P:DNA repair"/>
    <property type="evidence" value="ECO:0007669"/>
    <property type="project" value="InterPro"/>
</dbReference>
<comment type="caution">
    <text evidence="3">The sequence shown here is derived from an EMBL/GenBank/DDBJ whole genome shotgun (WGS) entry which is preliminary data.</text>
</comment>
<dbReference type="InterPro" id="IPR009057">
    <property type="entry name" value="Homeodomain-like_sf"/>
</dbReference>
<protein>
    <submittedName>
        <fullName evidence="3">Methylphosphotriester-DNA--protein-cysteine methyltransferase</fullName>
    </submittedName>
</protein>
<evidence type="ECO:0000313" key="3">
    <source>
        <dbReference type="EMBL" id="MBB4083601.1"/>
    </source>
</evidence>
<name>A0A7W6JEF6_9CAUL</name>
<dbReference type="GO" id="GO:0032259">
    <property type="term" value="P:methylation"/>
    <property type="evidence" value="ECO:0007669"/>
    <property type="project" value="UniProtKB-KW"/>
</dbReference>
<dbReference type="Pfam" id="PF02805">
    <property type="entry name" value="Ada_Zn_binding"/>
    <property type="match status" value="1"/>
</dbReference>
<dbReference type="SUPFAM" id="SSF57884">
    <property type="entry name" value="Ada DNA repair protein, N-terminal domain (N-Ada 10)"/>
    <property type="match status" value="1"/>
</dbReference>
<dbReference type="GO" id="GO:0008168">
    <property type="term" value="F:methyltransferase activity"/>
    <property type="evidence" value="ECO:0007669"/>
    <property type="project" value="UniProtKB-KW"/>
</dbReference>
<keyword evidence="3" id="KW-0489">Methyltransferase</keyword>
<dbReference type="GO" id="GO:0006355">
    <property type="term" value="P:regulation of DNA-templated transcription"/>
    <property type="evidence" value="ECO:0007669"/>
    <property type="project" value="InterPro"/>
</dbReference>
<sequence length="149" mass="16625">MARAETSSTWPETADNRLSQIYDRAPHADGRFWYSVVTTGVFCRPTCPSRRARPEHIRFHDTLDEARRTGFRPCRRCHPEQPSAVVRDQALVARACALIQAAEVPLSSRALASTLGVSTSHIHRLFNRTLGTTPGAWARASRCRPDEAA</sequence>
<dbReference type="EMBL" id="JACIDM010000002">
    <property type="protein sequence ID" value="MBB4083601.1"/>
    <property type="molecule type" value="Genomic_DNA"/>
</dbReference>
<dbReference type="GO" id="GO:0003677">
    <property type="term" value="F:DNA binding"/>
    <property type="evidence" value="ECO:0007669"/>
    <property type="project" value="InterPro"/>
</dbReference>
<proteinExistence type="predicted"/>
<dbReference type="RefSeq" id="WP_221212322.1">
    <property type="nucleotide sequence ID" value="NZ_BAAAER010000007.1"/>
</dbReference>
<organism evidence="3 4">
    <name type="scientific">Brevundimonas lenta</name>
    <dbReference type="NCBI Taxonomy" id="424796"/>
    <lineage>
        <taxon>Bacteria</taxon>
        <taxon>Pseudomonadati</taxon>
        <taxon>Pseudomonadota</taxon>
        <taxon>Alphaproteobacteria</taxon>
        <taxon>Caulobacterales</taxon>
        <taxon>Caulobacteraceae</taxon>
        <taxon>Brevundimonas</taxon>
    </lineage>
</organism>
<feature type="domain" description="Ada DNA repair metal-binding" evidence="2">
    <location>
        <begin position="18"/>
        <end position="80"/>
    </location>
</feature>
<evidence type="ECO:0000259" key="2">
    <source>
        <dbReference type="Pfam" id="PF02805"/>
    </source>
</evidence>
<gene>
    <name evidence="3" type="ORF">GGR12_002467</name>
</gene>
<dbReference type="GO" id="GO:0008270">
    <property type="term" value="F:zinc ion binding"/>
    <property type="evidence" value="ECO:0007669"/>
    <property type="project" value="InterPro"/>
</dbReference>
<dbReference type="AlphaFoldDB" id="A0A7W6JEF6"/>
<keyword evidence="1" id="KW-0010">Activator</keyword>
<reference evidence="3 4" key="1">
    <citation type="submission" date="2020-08" db="EMBL/GenBank/DDBJ databases">
        <title>Genomic Encyclopedia of Type Strains, Phase IV (KMG-IV): sequencing the most valuable type-strain genomes for metagenomic binning, comparative biology and taxonomic classification.</title>
        <authorList>
            <person name="Goeker M."/>
        </authorList>
    </citation>
    <scope>NUCLEOTIDE SEQUENCE [LARGE SCALE GENOMIC DNA]</scope>
    <source>
        <strain evidence="3 4">DSM 23960</strain>
    </source>
</reference>
<keyword evidence="4" id="KW-1185">Reference proteome</keyword>
<dbReference type="SUPFAM" id="SSF46689">
    <property type="entry name" value="Homeodomain-like"/>
    <property type="match status" value="1"/>
</dbReference>
<evidence type="ECO:0000256" key="1">
    <source>
        <dbReference type="ARBA" id="ARBA00023159"/>
    </source>
</evidence>
<dbReference type="InterPro" id="IPR035451">
    <property type="entry name" value="Ada-like_dom_sf"/>
</dbReference>
<accession>A0A7W6JEF6</accession>
<dbReference type="InterPro" id="IPR004026">
    <property type="entry name" value="Ada_DNA_repair_Zn-bd"/>
</dbReference>
<dbReference type="Gene3D" id="1.10.10.60">
    <property type="entry name" value="Homeodomain-like"/>
    <property type="match status" value="1"/>
</dbReference>
<evidence type="ECO:0000313" key="4">
    <source>
        <dbReference type="Proteomes" id="UP000529946"/>
    </source>
</evidence>
<dbReference type="Proteomes" id="UP000529946">
    <property type="component" value="Unassembled WGS sequence"/>
</dbReference>
<keyword evidence="3" id="KW-0808">Transferase</keyword>